<dbReference type="Proteomes" id="UP000294614">
    <property type="component" value="Unassembled WGS sequence"/>
</dbReference>
<evidence type="ECO:0000256" key="7">
    <source>
        <dbReference type="ARBA" id="ARBA00022927"/>
    </source>
</evidence>
<dbReference type="NCBIfam" id="TIGR00739">
    <property type="entry name" value="yajC"/>
    <property type="match status" value="1"/>
</dbReference>
<evidence type="ECO:0000256" key="6">
    <source>
        <dbReference type="ARBA" id="ARBA00022692"/>
    </source>
</evidence>
<keyword evidence="6 11" id="KW-0812">Transmembrane</keyword>
<evidence type="ECO:0000256" key="10">
    <source>
        <dbReference type="ARBA" id="ARBA00023136"/>
    </source>
</evidence>
<evidence type="ECO:0000256" key="2">
    <source>
        <dbReference type="ARBA" id="ARBA00006742"/>
    </source>
</evidence>
<evidence type="ECO:0000256" key="11">
    <source>
        <dbReference type="SAM" id="Phobius"/>
    </source>
</evidence>
<keyword evidence="4" id="KW-0813">Transport</keyword>
<name>A0A4R1K684_9BACT</name>
<gene>
    <name evidence="12" type="ORF">C8D98_2421</name>
</gene>
<dbReference type="OrthoDB" id="9811406at2"/>
<evidence type="ECO:0000313" key="12">
    <source>
        <dbReference type="EMBL" id="TCK59487.1"/>
    </source>
</evidence>
<comment type="similarity">
    <text evidence="2">Belongs to the YajC family.</text>
</comment>
<evidence type="ECO:0000256" key="5">
    <source>
        <dbReference type="ARBA" id="ARBA00022475"/>
    </source>
</evidence>
<evidence type="ECO:0000256" key="1">
    <source>
        <dbReference type="ARBA" id="ARBA00004162"/>
    </source>
</evidence>
<dbReference type="PRINTS" id="PR01853">
    <property type="entry name" value="YAJCTRNLCASE"/>
</dbReference>
<proteinExistence type="inferred from homology"/>
<dbReference type="AlphaFoldDB" id="A0A4R1K684"/>
<dbReference type="PANTHER" id="PTHR33909">
    <property type="entry name" value="SEC TRANSLOCON ACCESSORY COMPLEX SUBUNIT YAJC"/>
    <property type="match status" value="1"/>
</dbReference>
<keyword evidence="13" id="KW-1185">Reference proteome</keyword>
<evidence type="ECO:0000256" key="3">
    <source>
        <dbReference type="ARBA" id="ARBA00014962"/>
    </source>
</evidence>
<accession>A0A4R1K684</accession>
<keyword evidence="10 11" id="KW-0472">Membrane</keyword>
<dbReference type="InterPro" id="IPR003849">
    <property type="entry name" value="Preprotein_translocase_YajC"/>
</dbReference>
<comment type="subcellular location">
    <subcellularLocation>
        <location evidence="1">Cell membrane</location>
        <topology evidence="1">Single-pass membrane protein</topology>
    </subcellularLocation>
</comment>
<keyword evidence="9" id="KW-0811">Translocation</keyword>
<dbReference type="GO" id="GO:0005886">
    <property type="term" value="C:plasma membrane"/>
    <property type="evidence" value="ECO:0007669"/>
    <property type="project" value="UniProtKB-SubCell"/>
</dbReference>
<dbReference type="RefSeq" id="WP_132874394.1">
    <property type="nucleotide sequence ID" value="NZ_JAJUHT010000008.1"/>
</dbReference>
<keyword evidence="7" id="KW-0653">Protein transport</keyword>
<dbReference type="GO" id="GO:0015031">
    <property type="term" value="P:protein transport"/>
    <property type="evidence" value="ECO:0007669"/>
    <property type="project" value="UniProtKB-KW"/>
</dbReference>
<feature type="transmembrane region" description="Helical" evidence="11">
    <location>
        <begin position="20"/>
        <end position="38"/>
    </location>
</feature>
<keyword evidence="5" id="KW-1003">Cell membrane</keyword>
<reference evidence="12 13" key="1">
    <citation type="submission" date="2019-03" db="EMBL/GenBank/DDBJ databases">
        <title>Genomic Encyclopedia of Type Strains, Phase IV (KMG-IV): sequencing the most valuable type-strain genomes for metagenomic binning, comparative biology and taxonomic classification.</title>
        <authorList>
            <person name="Goeker M."/>
        </authorList>
    </citation>
    <scope>NUCLEOTIDE SEQUENCE [LARGE SCALE GENOMIC DNA]</scope>
    <source>
        <strain evidence="12 13">DSM 24984</strain>
    </source>
</reference>
<evidence type="ECO:0000256" key="4">
    <source>
        <dbReference type="ARBA" id="ARBA00022448"/>
    </source>
</evidence>
<dbReference type="EMBL" id="SMGG01000006">
    <property type="protein sequence ID" value="TCK59487.1"/>
    <property type="molecule type" value="Genomic_DNA"/>
</dbReference>
<evidence type="ECO:0000256" key="9">
    <source>
        <dbReference type="ARBA" id="ARBA00023010"/>
    </source>
</evidence>
<evidence type="ECO:0000256" key="8">
    <source>
        <dbReference type="ARBA" id="ARBA00022989"/>
    </source>
</evidence>
<keyword evidence="8 11" id="KW-1133">Transmembrane helix</keyword>
<sequence>MFNSIAYAADAAAPAQGSPFAPMLMMVVIFGIFYFLLIRPQQKKQKEHINMLNAIKAGDEIITGGGIYCKVTKVLDNNTFLVEIADGVTVKMSKNGIAQKVTEQENK</sequence>
<dbReference type="Pfam" id="PF02699">
    <property type="entry name" value="YajC"/>
    <property type="match status" value="1"/>
</dbReference>
<dbReference type="PANTHER" id="PTHR33909:SF1">
    <property type="entry name" value="SEC TRANSLOCON ACCESSORY COMPLEX SUBUNIT YAJC"/>
    <property type="match status" value="1"/>
</dbReference>
<evidence type="ECO:0000313" key="13">
    <source>
        <dbReference type="Proteomes" id="UP000294614"/>
    </source>
</evidence>
<dbReference type="SMART" id="SM01323">
    <property type="entry name" value="YajC"/>
    <property type="match status" value="1"/>
</dbReference>
<organism evidence="12 13">
    <name type="scientific">Seleniivibrio woodruffii</name>
    <dbReference type="NCBI Taxonomy" id="1078050"/>
    <lineage>
        <taxon>Bacteria</taxon>
        <taxon>Pseudomonadati</taxon>
        <taxon>Deferribacterota</taxon>
        <taxon>Deferribacteres</taxon>
        <taxon>Deferribacterales</taxon>
        <taxon>Geovibrionaceae</taxon>
        <taxon>Seleniivibrio</taxon>
    </lineage>
</organism>
<comment type="caution">
    <text evidence="12">The sequence shown here is derived from an EMBL/GenBank/DDBJ whole genome shotgun (WGS) entry which is preliminary data.</text>
</comment>
<protein>
    <recommendedName>
        <fullName evidence="3">Sec translocon accessory complex subunit YajC</fullName>
    </recommendedName>
</protein>